<accession>A0AAE1CD71</accession>
<proteinExistence type="predicted"/>
<reference evidence="1" key="2">
    <citation type="submission" date="2023-06" db="EMBL/GenBank/DDBJ databases">
        <authorList>
            <consortium name="Lawrence Berkeley National Laboratory"/>
            <person name="Haridas S."/>
            <person name="Hensen N."/>
            <person name="Bonometti L."/>
            <person name="Westerberg I."/>
            <person name="Brannstrom I.O."/>
            <person name="Guillou S."/>
            <person name="Cros-Aarteil S."/>
            <person name="Calhoun S."/>
            <person name="Kuo A."/>
            <person name="Mondo S."/>
            <person name="Pangilinan J."/>
            <person name="Riley R."/>
            <person name="Labutti K."/>
            <person name="Andreopoulos B."/>
            <person name="Lipzen A."/>
            <person name="Chen C."/>
            <person name="Yanf M."/>
            <person name="Daum C."/>
            <person name="Ng V."/>
            <person name="Clum A."/>
            <person name="Steindorff A."/>
            <person name="Ohm R."/>
            <person name="Martin F."/>
            <person name="Silar P."/>
            <person name="Natvig D."/>
            <person name="Lalanne C."/>
            <person name="Gautier V."/>
            <person name="Ament-Velasquez S.L."/>
            <person name="Kruys A."/>
            <person name="Hutchinson M.I."/>
            <person name="Powell A.J."/>
            <person name="Barry K."/>
            <person name="Miller A.N."/>
            <person name="Grigoriev I.V."/>
            <person name="Debuchy R."/>
            <person name="Gladieux P."/>
            <person name="Thoren M.H."/>
            <person name="Johannesson H."/>
        </authorList>
    </citation>
    <scope>NUCLEOTIDE SEQUENCE</scope>
    <source>
        <strain evidence="1">CBS 314.62</strain>
    </source>
</reference>
<dbReference type="EMBL" id="JAULSO010000002">
    <property type="protein sequence ID" value="KAK3689282.1"/>
    <property type="molecule type" value="Genomic_DNA"/>
</dbReference>
<reference evidence="1" key="1">
    <citation type="journal article" date="2023" name="Mol. Phylogenet. Evol.">
        <title>Genome-scale phylogeny and comparative genomics of the fungal order Sordariales.</title>
        <authorList>
            <person name="Hensen N."/>
            <person name="Bonometti L."/>
            <person name="Westerberg I."/>
            <person name="Brannstrom I.O."/>
            <person name="Guillou S."/>
            <person name="Cros-Aarteil S."/>
            <person name="Calhoun S."/>
            <person name="Haridas S."/>
            <person name="Kuo A."/>
            <person name="Mondo S."/>
            <person name="Pangilinan J."/>
            <person name="Riley R."/>
            <person name="LaButti K."/>
            <person name="Andreopoulos B."/>
            <person name="Lipzen A."/>
            <person name="Chen C."/>
            <person name="Yan M."/>
            <person name="Daum C."/>
            <person name="Ng V."/>
            <person name="Clum A."/>
            <person name="Steindorff A."/>
            <person name="Ohm R.A."/>
            <person name="Martin F."/>
            <person name="Silar P."/>
            <person name="Natvig D.O."/>
            <person name="Lalanne C."/>
            <person name="Gautier V."/>
            <person name="Ament-Velasquez S.L."/>
            <person name="Kruys A."/>
            <person name="Hutchinson M.I."/>
            <person name="Powell A.J."/>
            <person name="Barry K."/>
            <person name="Miller A.N."/>
            <person name="Grigoriev I.V."/>
            <person name="Debuchy R."/>
            <person name="Gladieux P."/>
            <person name="Hiltunen Thoren M."/>
            <person name="Johannesson H."/>
        </authorList>
    </citation>
    <scope>NUCLEOTIDE SEQUENCE</scope>
    <source>
        <strain evidence="1">CBS 314.62</strain>
    </source>
</reference>
<name>A0AAE1CD71_9PEZI</name>
<organism evidence="1 2">
    <name type="scientific">Podospora appendiculata</name>
    <dbReference type="NCBI Taxonomy" id="314037"/>
    <lineage>
        <taxon>Eukaryota</taxon>
        <taxon>Fungi</taxon>
        <taxon>Dikarya</taxon>
        <taxon>Ascomycota</taxon>
        <taxon>Pezizomycotina</taxon>
        <taxon>Sordariomycetes</taxon>
        <taxon>Sordariomycetidae</taxon>
        <taxon>Sordariales</taxon>
        <taxon>Podosporaceae</taxon>
        <taxon>Podospora</taxon>
    </lineage>
</organism>
<gene>
    <name evidence="1" type="ORF">B0T22DRAFT_461243</name>
</gene>
<dbReference type="AlphaFoldDB" id="A0AAE1CD71"/>
<sequence length="224" mass="25759">MSDCRSADKSYRHHRERRRYVRTYSSRDVPAQIQPATPRILSHIHPLLLEENIGGGRGNYASTSILEPVMRIERGFNDTEHPRPRPVYRIILSFNIQFAINKSDDEYVIPSTCRSPFPQWEIEADLKNSLQRHNRIFDSINCRYLYRSGERHDLLPKGDLMASEIQLSRESGNSADATAGITATAGGQPIPAFTVHAQHASKLTYERKLRSWRKSLTYETCRFA</sequence>
<comment type="caution">
    <text evidence="1">The sequence shown here is derived from an EMBL/GenBank/DDBJ whole genome shotgun (WGS) entry which is preliminary data.</text>
</comment>
<evidence type="ECO:0000313" key="2">
    <source>
        <dbReference type="Proteomes" id="UP001270362"/>
    </source>
</evidence>
<dbReference type="Proteomes" id="UP001270362">
    <property type="component" value="Unassembled WGS sequence"/>
</dbReference>
<evidence type="ECO:0000313" key="1">
    <source>
        <dbReference type="EMBL" id="KAK3689282.1"/>
    </source>
</evidence>
<protein>
    <submittedName>
        <fullName evidence="1">Uncharacterized protein</fullName>
    </submittedName>
</protein>
<keyword evidence="2" id="KW-1185">Reference proteome</keyword>